<sequence length="81" mass="8949">MASITIRNLDEELKQRLQVEAARHGHSMEEEVRLILRGALGEKEAPSNIGSRIRGRFSGVIDSAFETPSRMDGPRPADFSG</sequence>
<dbReference type="InterPro" id="IPR010985">
    <property type="entry name" value="Ribbon_hlx_hlx"/>
</dbReference>
<dbReference type="Proteomes" id="UP000315400">
    <property type="component" value="Unassembled WGS sequence"/>
</dbReference>
<name>A0A540VTW7_9GAMM</name>
<protein>
    <submittedName>
        <fullName evidence="2">Plasmid stabilization protein</fullName>
    </submittedName>
</protein>
<dbReference type="InterPro" id="IPR013321">
    <property type="entry name" value="Arc_rbn_hlx_hlx"/>
</dbReference>
<gene>
    <name evidence="2" type="ORF">FKY71_04730</name>
</gene>
<dbReference type="SUPFAM" id="SSF47598">
    <property type="entry name" value="Ribbon-helix-helix"/>
    <property type="match status" value="1"/>
</dbReference>
<dbReference type="GO" id="GO:0006355">
    <property type="term" value="P:regulation of DNA-templated transcription"/>
    <property type="evidence" value="ECO:0007669"/>
    <property type="project" value="InterPro"/>
</dbReference>
<organism evidence="2 3">
    <name type="scientific">Spiribacter salinus</name>
    <dbReference type="NCBI Taxonomy" id="1335746"/>
    <lineage>
        <taxon>Bacteria</taxon>
        <taxon>Pseudomonadati</taxon>
        <taxon>Pseudomonadota</taxon>
        <taxon>Gammaproteobacteria</taxon>
        <taxon>Chromatiales</taxon>
        <taxon>Ectothiorhodospiraceae</taxon>
        <taxon>Spiribacter</taxon>
    </lineage>
</organism>
<feature type="domain" description="Antitoxin FitA-like ribbon-helix-helix" evidence="1">
    <location>
        <begin position="2"/>
        <end position="39"/>
    </location>
</feature>
<dbReference type="InterPro" id="IPR053853">
    <property type="entry name" value="FitA-like_RHH"/>
</dbReference>
<dbReference type="Gene3D" id="1.10.1220.10">
    <property type="entry name" value="Met repressor-like"/>
    <property type="match status" value="1"/>
</dbReference>
<evidence type="ECO:0000259" key="1">
    <source>
        <dbReference type="Pfam" id="PF22513"/>
    </source>
</evidence>
<evidence type="ECO:0000313" key="2">
    <source>
        <dbReference type="EMBL" id="TQF00183.1"/>
    </source>
</evidence>
<dbReference type="AlphaFoldDB" id="A0A540VTW7"/>
<accession>A0A540VTW7</accession>
<comment type="caution">
    <text evidence="2">The sequence shown here is derived from an EMBL/GenBank/DDBJ whole genome shotgun (WGS) entry which is preliminary data.</text>
</comment>
<proteinExistence type="predicted"/>
<dbReference type="EMBL" id="VIFK01000021">
    <property type="protein sequence ID" value="TQF00183.1"/>
    <property type="molecule type" value="Genomic_DNA"/>
</dbReference>
<evidence type="ECO:0000313" key="3">
    <source>
        <dbReference type="Proteomes" id="UP000315400"/>
    </source>
</evidence>
<dbReference type="Pfam" id="PF22513">
    <property type="entry name" value="FitA-like_RHH"/>
    <property type="match status" value="1"/>
</dbReference>
<reference evidence="2 3" key="1">
    <citation type="submission" date="2019-06" db="EMBL/GenBank/DDBJ databases">
        <title>Metagenome assembled Genome of Spiribacter salinus SL48-SHIP from the microbial mat of Salt Lake 48 (Novosibirsk region, Russia).</title>
        <authorList>
            <person name="Shipova A."/>
            <person name="Rozanov A.S."/>
            <person name="Bryanskaya A.V."/>
            <person name="Peltek S.E."/>
        </authorList>
    </citation>
    <scope>NUCLEOTIDE SEQUENCE [LARGE SCALE GENOMIC DNA]</scope>
    <source>
        <strain evidence="2">SL48-SHIP-2</strain>
    </source>
</reference>